<name>A0A8H6SEI2_MYCCL</name>
<reference evidence="2" key="1">
    <citation type="submission" date="2020-05" db="EMBL/GenBank/DDBJ databases">
        <title>Mycena genomes resolve the evolution of fungal bioluminescence.</title>
        <authorList>
            <person name="Tsai I.J."/>
        </authorList>
    </citation>
    <scope>NUCLEOTIDE SEQUENCE</scope>
    <source>
        <strain evidence="2">110903Hualien_Pintung</strain>
    </source>
</reference>
<protein>
    <submittedName>
        <fullName evidence="2">Uncharacterized protein</fullName>
    </submittedName>
</protein>
<feature type="compositionally biased region" description="Basic and acidic residues" evidence="1">
    <location>
        <begin position="110"/>
        <end position="139"/>
    </location>
</feature>
<evidence type="ECO:0000313" key="2">
    <source>
        <dbReference type="EMBL" id="KAF7296365.1"/>
    </source>
</evidence>
<comment type="caution">
    <text evidence="2">The sequence shown here is derived from an EMBL/GenBank/DDBJ whole genome shotgun (WGS) entry which is preliminary data.</text>
</comment>
<proteinExistence type="predicted"/>
<gene>
    <name evidence="2" type="ORF">HMN09_01106600</name>
</gene>
<feature type="region of interest" description="Disordered" evidence="1">
    <location>
        <begin position="92"/>
        <end position="145"/>
    </location>
</feature>
<organism evidence="2 3">
    <name type="scientific">Mycena chlorophos</name>
    <name type="common">Agaric fungus</name>
    <name type="synonym">Agaricus chlorophos</name>
    <dbReference type="NCBI Taxonomy" id="658473"/>
    <lineage>
        <taxon>Eukaryota</taxon>
        <taxon>Fungi</taxon>
        <taxon>Dikarya</taxon>
        <taxon>Basidiomycota</taxon>
        <taxon>Agaricomycotina</taxon>
        <taxon>Agaricomycetes</taxon>
        <taxon>Agaricomycetidae</taxon>
        <taxon>Agaricales</taxon>
        <taxon>Marasmiineae</taxon>
        <taxon>Mycenaceae</taxon>
        <taxon>Mycena</taxon>
    </lineage>
</organism>
<keyword evidence="3" id="KW-1185">Reference proteome</keyword>
<evidence type="ECO:0000313" key="3">
    <source>
        <dbReference type="Proteomes" id="UP000613580"/>
    </source>
</evidence>
<evidence type="ECO:0000256" key="1">
    <source>
        <dbReference type="SAM" id="MobiDB-lite"/>
    </source>
</evidence>
<dbReference type="Proteomes" id="UP000613580">
    <property type="component" value="Unassembled WGS sequence"/>
</dbReference>
<sequence length="145" mass="15920">MKLHYNIPRTREQGIRTQAQRHQPAMHAGKRTRPPKCPRQNLSAKRSTYRVTAVAMAVARSTAVVEPVANISRAVAARRGGLADDLGAAAATKPTLPSGEELLSMDALQDESRRDKDRRWADGNNRDDGADGHDGHNRTQSETMV</sequence>
<dbReference type="AlphaFoldDB" id="A0A8H6SEI2"/>
<feature type="region of interest" description="Disordered" evidence="1">
    <location>
        <begin position="1"/>
        <end position="46"/>
    </location>
</feature>
<accession>A0A8H6SEI2</accession>
<dbReference type="EMBL" id="JACAZE010000017">
    <property type="protein sequence ID" value="KAF7296365.1"/>
    <property type="molecule type" value="Genomic_DNA"/>
</dbReference>